<name>A0A512NP91_9HYPH</name>
<protein>
    <recommendedName>
        <fullName evidence="2">Glycosyltransferase 2-like domain-containing protein</fullName>
    </recommendedName>
</protein>
<dbReference type="PANTHER" id="PTHR43630">
    <property type="entry name" value="POLY-BETA-1,6-N-ACETYL-D-GLUCOSAMINE SYNTHASE"/>
    <property type="match status" value="1"/>
</dbReference>
<dbReference type="EMBL" id="BKAJ01000182">
    <property type="protein sequence ID" value="GEP60776.1"/>
    <property type="molecule type" value="Genomic_DNA"/>
</dbReference>
<dbReference type="CDD" id="cd02511">
    <property type="entry name" value="Beta4Glucosyltransferase"/>
    <property type="match status" value="1"/>
</dbReference>
<dbReference type="Pfam" id="PF00535">
    <property type="entry name" value="Glycos_transf_2"/>
    <property type="match status" value="1"/>
</dbReference>
<dbReference type="InterPro" id="IPR029044">
    <property type="entry name" value="Nucleotide-diphossugar_trans"/>
</dbReference>
<dbReference type="AlphaFoldDB" id="A0A512NP91"/>
<organism evidence="3 4">
    <name type="scientific">Reyranella soli</name>
    <dbReference type="NCBI Taxonomy" id="1230389"/>
    <lineage>
        <taxon>Bacteria</taxon>
        <taxon>Pseudomonadati</taxon>
        <taxon>Pseudomonadota</taxon>
        <taxon>Alphaproteobacteria</taxon>
        <taxon>Hyphomicrobiales</taxon>
        <taxon>Reyranellaceae</taxon>
        <taxon>Reyranella</taxon>
    </lineage>
</organism>
<dbReference type="Proteomes" id="UP000321058">
    <property type="component" value="Unassembled WGS sequence"/>
</dbReference>
<dbReference type="InterPro" id="IPR001173">
    <property type="entry name" value="Glyco_trans_2-like"/>
</dbReference>
<comment type="similarity">
    <text evidence="1">Belongs to the glycosyltransferase 2 family. WaaE/KdtX subfamily.</text>
</comment>
<evidence type="ECO:0000313" key="4">
    <source>
        <dbReference type="Proteomes" id="UP000321058"/>
    </source>
</evidence>
<evidence type="ECO:0000259" key="2">
    <source>
        <dbReference type="Pfam" id="PF00535"/>
    </source>
</evidence>
<sequence>MLAEITPVILTYNESANIGRSLERLTWAKEVVVVDSNSTDDTLAIASRFPNVRTVQRPFDTHAEQWRFAVEQTGITSGWVLRLDADYMVEPALRDEIAALTPAEETAACEIAFTYCIDGRPLRASLYPALPVLFRRGRGRFVQDGHTEKLRIDGPIVKLNNRLLHDDRKSLERWLQSQSRYQAQEAEKLTTRPWSELSWPGRLRRTRFLGPIAVAVHCLVVKGLIFDGTAGLLYTAQRVTADLILSMHLLRRDLDR</sequence>
<keyword evidence="4" id="KW-1185">Reference proteome</keyword>
<dbReference type="RefSeq" id="WP_218037606.1">
    <property type="nucleotide sequence ID" value="NZ_BKAJ01000182.1"/>
</dbReference>
<reference evidence="3 4" key="1">
    <citation type="submission" date="2019-07" db="EMBL/GenBank/DDBJ databases">
        <title>Whole genome shotgun sequence of Reyranella soli NBRC 108950.</title>
        <authorList>
            <person name="Hosoyama A."/>
            <person name="Uohara A."/>
            <person name="Ohji S."/>
            <person name="Ichikawa N."/>
        </authorList>
    </citation>
    <scope>NUCLEOTIDE SEQUENCE [LARGE SCALE GENOMIC DNA]</scope>
    <source>
        <strain evidence="3 4">NBRC 108950</strain>
    </source>
</reference>
<dbReference type="PANTHER" id="PTHR43630:SF2">
    <property type="entry name" value="GLYCOSYLTRANSFERASE"/>
    <property type="match status" value="1"/>
</dbReference>
<evidence type="ECO:0000313" key="3">
    <source>
        <dbReference type="EMBL" id="GEP60776.1"/>
    </source>
</evidence>
<dbReference type="Gene3D" id="3.90.550.10">
    <property type="entry name" value="Spore Coat Polysaccharide Biosynthesis Protein SpsA, Chain A"/>
    <property type="match status" value="1"/>
</dbReference>
<gene>
    <name evidence="3" type="ORF">RSO01_79420</name>
</gene>
<accession>A0A512NP91</accession>
<proteinExistence type="inferred from homology"/>
<evidence type="ECO:0000256" key="1">
    <source>
        <dbReference type="ARBA" id="ARBA00038494"/>
    </source>
</evidence>
<dbReference type="SUPFAM" id="SSF53448">
    <property type="entry name" value="Nucleotide-diphospho-sugar transferases"/>
    <property type="match status" value="1"/>
</dbReference>
<comment type="caution">
    <text evidence="3">The sequence shown here is derived from an EMBL/GenBank/DDBJ whole genome shotgun (WGS) entry which is preliminary data.</text>
</comment>
<feature type="domain" description="Glycosyltransferase 2-like" evidence="2">
    <location>
        <begin position="8"/>
        <end position="100"/>
    </location>
</feature>